<sequence length="335" mass="36593">MKGIGLSLPNRGILFGAISVSEMLELAEFADKGEFFDSVWVGDGLIAKPRVEAVASLAAISSRTERVKLGVCCLATFPLRQPVVFAAQWASLDVLSGGRALLAVCLGATTERSGGNAAAELTAAGITSRERVPRLEEGIRLVRALWNGPTSWDGQFWSFPEVSLEPKPIQDPCPIWIASNPDPARMPERRYRAAIERVATLADGWQTAVTTPEEFGRKWDEIRTAADAAGRDASAMTSSAHLMINLGDDRAAARAEGKRFLDTYYSMDSSDEILDRWGAFGTPDDVLARIDQYLERGLDLPILRFASFDQPQQMALAEQTLLPELQRRRGPVPAC</sequence>
<dbReference type="GO" id="GO:0052749">
    <property type="term" value="F:glucose-6-phosphate dehydrogenase (coenzyme F420) activity"/>
    <property type="evidence" value="ECO:0007669"/>
    <property type="project" value="UniProtKB-EC"/>
</dbReference>
<protein>
    <submittedName>
        <fullName evidence="6">Luciferase family protein</fullName>
        <ecNumber evidence="6">1.1.98.2</ecNumber>
    </submittedName>
</protein>
<dbReference type="Pfam" id="PF00296">
    <property type="entry name" value="Bac_luciferase"/>
    <property type="match status" value="1"/>
</dbReference>
<evidence type="ECO:0000256" key="3">
    <source>
        <dbReference type="ARBA" id="ARBA00023002"/>
    </source>
</evidence>
<evidence type="ECO:0000259" key="5">
    <source>
        <dbReference type="Pfam" id="PF00296"/>
    </source>
</evidence>
<dbReference type="STRING" id="1791.GCA_001049355_04249"/>
<dbReference type="EMBL" id="LR134356">
    <property type="protein sequence ID" value="VEG51821.1"/>
    <property type="molecule type" value="Genomic_DNA"/>
</dbReference>
<keyword evidence="1" id="KW-0285">Flavoprotein</keyword>
<organism evidence="6 7">
    <name type="scientific">Mycolicibacterium aurum</name>
    <name type="common">Mycobacterium aurum</name>
    <dbReference type="NCBI Taxonomy" id="1791"/>
    <lineage>
        <taxon>Bacteria</taxon>
        <taxon>Bacillati</taxon>
        <taxon>Actinomycetota</taxon>
        <taxon>Actinomycetes</taxon>
        <taxon>Mycobacteriales</taxon>
        <taxon>Mycobacteriaceae</taxon>
        <taxon>Mycolicibacterium</taxon>
    </lineage>
</organism>
<proteinExistence type="predicted"/>
<evidence type="ECO:0000256" key="1">
    <source>
        <dbReference type="ARBA" id="ARBA00022630"/>
    </source>
</evidence>
<reference evidence="6 7" key="1">
    <citation type="submission" date="2018-12" db="EMBL/GenBank/DDBJ databases">
        <authorList>
            <consortium name="Pathogen Informatics"/>
        </authorList>
    </citation>
    <scope>NUCLEOTIDE SEQUENCE [LARGE SCALE GENOMIC DNA]</scope>
    <source>
        <strain evidence="6 7">NCTC10437</strain>
    </source>
</reference>
<dbReference type="EC" id="1.1.98.2" evidence="6"/>
<dbReference type="InterPro" id="IPR050172">
    <property type="entry name" value="SsuD_RutA_monooxygenase"/>
</dbReference>
<keyword evidence="3 6" id="KW-0560">Oxidoreductase</keyword>
<keyword evidence="2" id="KW-0288">FMN</keyword>
<dbReference type="GO" id="GO:0046306">
    <property type="term" value="P:alkanesulfonate catabolic process"/>
    <property type="evidence" value="ECO:0007669"/>
    <property type="project" value="TreeGrafter"/>
</dbReference>
<dbReference type="InterPro" id="IPR011251">
    <property type="entry name" value="Luciferase-like_dom"/>
</dbReference>
<dbReference type="GO" id="GO:0008726">
    <property type="term" value="F:alkanesulfonate monooxygenase activity"/>
    <property type="evidence" value="ECO:0007669"/>
    <property type="project" value="TreeGrafter"/>
</dbReference>
<dbReference type="RefSeq" id="WP_048634092.1">
    <property type="nucleotide sequence ID" value="NZ_CVQQ01000016.1"/>
</dbReference>
<dbReference type="Gene3D" id="3.20.20.30">
    <property type="entry name" value="Luciferase-like domain"/>
    <property type="match status" value="1"/>
</dbReference>
<dbReference type="PANTHER" id="PTHR42847:SF4">
    <property type="entry name" value="ALKANESULFONATE MONOOXYGENASE-RELATED"/>
    <property type="match status" value="1"/>
</dbReference>
<dbReference type="OrthoDB" id="3813791at2"/>
<dbReference type="SUPFAM" id="SSF51679">
    <property type="entry name" value="Bacterial luciferase-like"/>
    <property type="match status" value="1"/>
</dbReference>
<accession>A0A448IH68</accession>
<keyword evidence="7" id="KW-1185">Reference proteome</keyword>
<keyword evidence="4" id="KW-0503">Monooxygenase</keyword>
<dbReference type="AlphaFoldDB" id="A0A448IH68"/>
<evidence type="ECO:0000256" key="2">
    <source>
        <dbReference type="ARBA" id="ARBA00022643"/>
    </source>
</evidence>
<evidence type="ECO:0000313" key="6">
    <source>
        <dbReference type="EMBL" id="VEG51821.1"/>
    </source>
</evidence>
<dbReference type="Proteomes" id="UP000279306">
    <property type="component" value="Chromosome"/>
</dbReference>
<gene>
    <name evidence="6" type="primary">fgd1_3</name>
    <name evidence="6" type="ORF">NCTC10437_00934</name>
</gene>
<dbReference type="InterPro" id="IPR036661">
    <property type="entry name" value="Luciferase-like_sf"/>
</dbReference>
<name>A0A448IH68_MYCAU</name>
<feature type="domain" description="Luciferase-like" evidence="5">
    <location>
        <begin position="18"/>
        <end position="261"/>
    </location>
</feature>
<dbReference type="PANTHER" id="PTHR42847">
    <property type="entry name" value="ALKANESULFONATE MONOOXYGENASE"/>
    <property type="match status" value="1"/>
</dbReference>
<dbReference type="KEGG" id="mauu:NCTC10437_00934"/>
<evidence type="ECO:0000313" key="7">
    <source>
        <dbReference type="Proteomes" id="UP000279306"/>
    </source>
</evidence>
<evidence type="ECO:0000256" key="4">
    <source>
        <dbReference type="ARBA" id="ARBA00023033"/>
    </source>
</evidence>